<proteinExistence type="predicted"/>
<sequence length="641" mass="72808">MVLGQSKLDELAATGVADLETFWYEPEPDKLRCLVCQESFTHDALVRTFKLAPPDGPSALSESLRCSRVVSTHLQRDVLFFDRHLHCLRTSEVHVLAVSHVWDPQVSINQQQGRHSPQPLEVRRQAIEAPVLVCCGLEESMEVDGNEQELWHDYFSVPQWTNELKNPILRIIHTLYNSSYATIIHFNDLSSSTVEKLRQDEDSDVTLDGMTGVCNAQWFQRMWTAMEFVSSSRIRMMTSDYHLDTGADDPAFLDRLHHVWDEEVVRQGSVHNLENMVGLPENRNLVPWTLGPLREVKSHKTTSFAMAFALLARRKCRDRMDFLHGLRGIVAARSEAALQPDFRTEYLRVARECLLAGDYSPLLMTPSVPLLDDPRLNPLDPCSYNEVWTWELGEETSPPSLPIDVSFDESGDKLTLTLEKIGIVTIVKFPDWKSTYDHFSRCAAFSLDLTGPNVDDFVVSLGTRLYGERKEIIMEHLKAHDNLKDLEDTLRDQYNTPWAEPWSMCGEGEECAEWLADIMSLTTVVGELSESRIDLSYARFATMHCHPYNYMVGVTCTTCHGTFAFRVGAFAPTADLHRAVAYRVPGLKYKLSHLDGMGMLVKDGRIVGRMIWASPACECRERELVTLHMPDLPSPLSHDHN</sequence>
<reference evidence="1 2" key="1">
    <citation type="submission" date="2015-05" db="EMBL/GenBank/DDBJ databases">
        <authorList>
            <person name="Wang D.B."/>
            <person name="Wang M."/>
        </authorList>
    </citation>
    <scope>NUCLEOTIDE SEQUENCE [LARGE SCALE GENOMIC DNA]</scope>
    <source>
        <strain evidence="1">VL1</strain>
    </source>
</reference>
<evidence type="ECO:0000313" key="1">
    <source>
        <dbReference type="EMBL" id="CRK16420.1"/>
    </source>
</evidence>
<name>A0A0G4L3W3_VERLO</name>
<dbReference type="Proteomes" id="UP000044602">
    <property type="component" value="Unassembled WGS sequence"/>
</dbReference>
<keyword evidence="2" id="KW-1185">Reference proteome</keyword>
<evidence type="ECO:0008006" key="3">
    <source>
        <dbReference type="Google" id="ProtNLM"/>
    </source>
</evidence>
<feature type="non-terminal residue" evidence="1">
    <location>
        <position position="641"/>
    </location>
</feature>
<protein>
    <recommendedName>
        <fullName evidence="3">Heterokaryon incompatibility domain-containing protein</fullName>
    </recommendedName>
</protein>
<gene>
    <name evidence="1" type="ORF">BN1708_011760</name>
</gene>
<dbReference type="EMBL" id="CVQH01007557">
    <property type="protein sequence ID" value="CRK16420.1"/>
    <property type="molecule type" value="Genomic_DNA"/>
</dbReference>
<organism evidence="1 2">
    <name type="scientific">Verticillium longisporum</name>
    <name type="common">Verticillium dahliae var. longisporum</name>
    <dbReference type="NCBI Taxonomy" id="100787"/>
    <lineage>
        <taxon>Eukaryota</taxon>
        <taxon>Fungi</taxon>
        <taxon>Dikarya</taxon>
        <taxon>Ascomycota</taxon>
        <taxon>Pezizomycotina</taxon>
        <taxon>Sordariomycetes</taxon>
        <taxon>Hypocreomycetidae</taxon>
        <taxon>Glomerellales</taxon>
        <taxon>Plectosphaerellaceae</taxon>
        <taxon>Verticillium</taxon>
    </lineage>
</organism>
<evidence type="ECO:0000313" key="2">
    <source>
        <dbReference type="Proteomes" id="UP000044602"/>
    </source>
</evidence>
<accession>A0A0G4L3W3</accession>
<dbReference type="AlphaFoldDB" id="A0A0G4L3W3"/>